<feature type="transmembrane region" description="Helical" evidence="1">
    <location>
        <begin position="77"/>
        <end position="102"/>
    </location>
</feature>
<feature type="transmembrane region" description="Helical" evidence="1">
    <location>
        <begin position="114"/>
        <end position="135"/>
    </location>
</feature>
<evidence type="ECO:0000256" key="1">
    <source>
        <dbReference type="SAM" id="Phobius"/>
    </source>
</evidence>
<organism evidence="2 3">
    <name type="scientific">Colwellia psychrerythraea</name>
    <name type="common">Vibrio psychroerythus</name>
    <dbReference type="NCBI Taxonomy" id="28229"/>
    <lineage>
        <taxon>Bacteria</taxon>
        <taxon>Pseudomonadati</taxon>
        <taxon>Pseudomonadota</taxon>
        <taxon>Gammaproteobacteria</taxon>
        <taxon>Alteromonadales</taxon>
        <taxon>Colwelliaceae</taxon>
        <taxon>Colwellia</taxon>
    </lineage>
</organism>
<keyword evidence="1" id="KW-0812">Transmembrane</keyword>
<proteinExistence type="predicted"/>
<dbReference type="EMBL" id="JQED01000029">
    <property type="protein sequence ID" value="KGJ91525.1"/>
    <property type="molecule type" value="Genomic_DNA"/>
</dbReference>
<keyword evidence="1" id="KW-1133">Transmembrane helix</keyword>
<keyword evidence="1" id="KW-0472">Membrane</keyword>
<feature type="transmembrane region" description="Helical" evidence="1">
    <location>
        <begin position="36"/>
        <end position="57"/>
    </location>
</feature>
<accession>A0A099KMS5</accession>
<feature type="transmembrane region" description="Helical" evidence="1">
    <location>
        <begin position="264"/>
        <end position="288"/>
    </location>
</feature>
<feature type="transmembrane region" description="Helical" evidence="1">
    <location>
        <begin position="238"/>
        <end position="257"/>
    </location>
</feature>
<comment type="caution">
    <text evidence="2">The sequence shown here is derived from an EMBL/GenBank/DDBJ whole genome shotgun (WGS) entry which is preliminary data.</text>
</comment>
<feature type="transmembrane region" description="Helical" evidence="1">
    <location>
        <begin position="150"/>
        <end position="168"/>
    </location>
</feature>
<evidence type="ECO:0000313" key="3">
    <source>
        <dbReference type="Proteomes" id="UP000029843"/>
    </source>
</evidence>
<reference evidence="2 3" key="1">
    <citation type="submission" date="2014-08" db="EMBL/GenBank/DDBJ databases">
        <title>Genomic and Phenotypic Diversity of Colwellia psychrerythraea strains from Disparate Marine Basins.</title>
        <authorList>
            <person name="Techtmann S.M."/>
            <person name="Stelling S.C."/>
            <person name="Utturkar S.M."/>
            <person name="Alshibli N."/>
            <person name="Harris A."/>
            <person name="Brown S.D."/>
            <person name="Hazen T.C."/>
        </authorList>
    </citation>
    <scope>NUCLEOTIDE SEQUENCE [LARGE SCALE GENOMIC DNA]</scope>
    <source>
        <strain evidence="2 3">ND2E</strain>
    </source>
</reference>
<feature type="transmembrane region" description="Helical" evidence="1">
    <location>
        <begin position="334"/>
        <end position="351"/>
    </location>
</feature>
<name>A0A099KMS5_COLPS</name>
<feature type="transmembrane region" description="Helical" evidence="1">
    <location>
        <begin position="357"/>
        <end position="378"/>
    </location>
</feature>
<dbReference type="OrthoDB" id="5596354at2"/>
<feature type="transmembrane region" description="Helical" evidence="1">
    <location>
        <begin position="175"/>
        <end position="195"/>
    </location>
</feature>
<dbReference type="Proteomes" id="UP000029843">
    <property type="component" value="Unassembled WGS sequence"/>
</dbReference>
<gene>
    <name evidence="2" type="ORF">ND2E_3390</name>
</gene>
<evidence type="ECO:0000313" key="2">
    <source>
        <dbReference type="EMBL" id="KGJ91525.1"/>
    </source>
</evidence>
<dbReference type="RefSeq" id="WP_033094121.1">
    <property type="nucleotide sequence ID" value="NZ_JQED01000029.1"/>
</dbReference>
<dbReference type="AlphaFoldDB" id="A0A099KMS5"/>
<feature type="transmembrane region" description="Helical" evidence="1">
    <location>
        <begin position="294"/>
        <end position="313"/>
    </location>
</feature>
<dbReference type="PATRIC" id="fig|28229.4.peg.2444"/>
<sequence length="405" mass="45737">MTAWLSAGILFTFAAIAFVLYRWGNIRCVGVTPVKTFTFIAILFTSGLDVGLIMFPLTEFAGYTDLVTSPEYSFTNALSIEFGFWAFLIWGFYFLTCFYFCVIEPHVQFFQLPLVKLINNVVIIGTCAFTAYLLLTNLPWYVPELGDGESIIGSFYLIVFLVIAAAVYSSTSIRYVRFLSLATTWLFIGLIALMWGGAFLSEGSSIGEFASTIALLGGYFGNIHEFVLPINDYHEFYLYWWFAWSIMIGQFTARFVGGLRTYQVLGAMLIFPSIPIAIWFTVLYYYSANGIETAGFYNIMMAIVGVTFVINSLDSLIRLYTDNLNLSVERLGKVKYLLGNLIALSLLTLLFKLDFLQIQWVGAVVIGLFFTCFAFILLTKFKVVSEIECSPKENKIDFNKIELIN</sequence>
<protein>
    <submittedName>
        <fullName evidence="2">BCCT transporter</fullName>
    </submittedName>
</protein>
<feature type="transmembrane region" description="Helical" evidence="1">
    <location>
        <begin position="6"/>
        <end position="24"/>
    </location>
</feature>